<gene>
    <name evidence="7" type="ORF">PPG34_07130</name>
</gene>
<dbReference type="PANTHER" id="PTHR45677:SF8">
    <property type="entry name" value="CYSTEINE SULFINIC ACID DECARBOXYLASE"/>
    <property type="match status" value="1"/>
</dbReference>
<dbReference type="RefSeq" id="WP_313832482.1">
    <property type="nucleotide sequence ID" value="NZ_JAQOUE010000001.1"/>
</dbReference>
<dbReference type="PANTHER" id="PTHR45677">
    <property type="entry name" value="GLUTAMATE DECARBOXYLASE-RELATED"/>
    <property type="match status" value="1"/>
</dbReference>
<evidence type="ECO:0000256" key="3">
    <source>
        <dbReference type="ARBA" id="ARBA00022793"/>
    </source>
</evidence>
<evidence type="ECO:0000256" key="4">
    <source>
        <dbReference type="ARBA" id="ARBA00022898"/>
    </source>
</evidence>
<dbReference type="InterPro" id="IPR002129">
    <property type="entry name" value="PyrdxlP-dep_de-COase"/>
</dbReference>
<evidence type="ECO:0000256" key="1">
    <source>
        <dbReference type="ARBA" id="ARBA00001933"/>
    </source>
</evidence>
<keyword evidence="4 6" id="KW-0663">Pyridoxal phosphate</keyword>
<organism evidence="7 8">
    <name type="scientific">Candidatus Nitronereus thalassa</name>
    <dbReference type="NCBI Taxonomy" id="3020898"/>
    <lineage>
        <taxon>Bacteria</taxon>
        <taxon>Pseudomonadati</taxon>
        <taxon>Nitrospirota</taxon>
        <taxon>Nitrospiria</taxon>
        <taxon>Nitrospirales</taxon>
        <taxon>Nitrospiraceae</taxon>
        <taxon>Candidatus Nitronereus</taxon>
    </lineage>
</organism>
<accession>A0ABU3K6U8</accession>
<name>A0ABU3K6U8_9BACT</name>
<evidence type="ECO:0000313" key="8">
    <source>
        <dbReference type="Proteomes" id="UP001250932"/>
    </source>
</evidence>
<evidence type="ECO:0000256" key="2">
    <source>
        <dbReference type="ARBA" id="ARBA00009533"/>
    </source>
</evidence>
<reference evidence="7 8" key="1">
    <citation type="journal article" date="2023" name="ISME J.">
        <title>Cultivation and genomic characterization of novel and ubiquitous marine nitrite-oxidizing bacteria from the Nitrospirales.</title>
        <authorList>
            <person name="Mueller A.J."/>
            <person name="Daebeler A."/>
            <person name="Herbold C.W."/>
            <person name="Kirkegaard R.H."/>
            <person name="Daims H."/>
        </authorList>
    </citation>
    <scope>NUCLEOTIDE SEQUENCE [LARGE SCALE GENOMIC DNA]</scope>
    <source>
        <strain evidence="7 8">EB</strain>
    </source>
</reference>
<dbReference type="Pfam" id="PF00282">
    <property type="entry name" value="Pyridoxal_deC"/>
    <property type="match status" value="1"/>
</dbReference>
<protein>
    <submittedName>
        <fullName evidence="7">Pyridoxal-dependent decarboxylase</fullName>
    </submittedName>
</protein>
<dbReference type="Gene3D" id="3.40.640.10">
    <property type="entry name" value="Type I PLP-dependent aspartate aminotransferase-like (Major domain)"/>
    <property type="match status" value="1"/>
</dbReference>
<evidence type="ECO:0000313" key="7">
    <source>
        <dbReference type="EMBL" id="MDT7042121.1"/>
    </source>
</evidence>
<comment type="cofactor">
    <cofactor evidence="1 6">
        <name>pyridoxal 5'-phosphate</name>
        <dbReference type="ChEBI" id="CHEBI:597326"/>
    </cofactor>
</comment>
<dbReference type="Proteomes" id="UP001250932">
    <property type="component" value="Unassembled WGS sequence"/>
</dbReference>
<comment type="similarity">
    <text evidence="2 6">Belongs to the group II decarboxylase family.</text>
</comment>
<dbReference type="InterPro" id="IPR015422">
    <property type="entry name" value="PyrdxlP-dep_Trfase_small"/>
</dbReference>
<comment type="caution">
    <text evidence="7">The sequence shown here is derived from an EMBL/GenBank/DDBJ whole genome shotgun (WGS) entry which is preliminary data.</text>
</comment>
<evidence type="ECO:0000256" key="5">
    <source>
        <dbReference type="ARBA" id="ARBA00023239"/>
    </source>
</evidence>
<evidence type="ECO:0000256" key="6">
    <source>
        <dbReference type="RuleBase" id="RU000382"/>
    </source>
</evidence>
<sequence length="546" mass="60903">MAIPYRNILENIRLAFPQPISDRVHDSYLVHSVMRAMDEVDALKSQRPILGERKPLDYDLARQSVVPEQGMTIEAVTSDLVSYCAGLTIPGHPQTQQNVVPPPTISSLIGVLLASLYNPNLSWDEYSHRLSLAEVEMVAMTAHLLGYDPNSARGFFTFGGTGTTLYGVKTGLEKALPGTMEHGVREEAVIFASDASHYCRYNIAGWLGLGSKRLITIPTDTRNAMDVGVLGEQARSALRSGKRIAAIIATLGTTDAFGLDDIAGIIALRDELVEEFQLSYRPHVHADAVIGWAWSVFNDYDFEANPMGFRPRTIRALAGVRHHIQHVNLADSIGIDFHKPGFVPYISSLVLFRHGEDIKLLQRPQEQMPYLYQFGSHRPGMFTIETSRPGTGILAALANMKLFGKQGLQVIIGHIVEMTQLLREHLEGHACTTVLNRDNFGTVTVFRAYPPGVDTFRIKEKELHESLHREQLLAHNEYNRQVFHYVHEEAMAGRGAVLSLTDCYRHTDYGEPIVALKSFILSPFVDEEIIEVIVKKVLEAREEIEG</sequence>
<dbReference type="SUPFAM" id="SSF53383">
    <property type="entry name" value="PLP-dependent transferases"/>
    <property type="match status" value="1"/>
</dbReference>
<keyword evidence="8" id="KW-1185">Reference proteome</keyword>
<keyword evidence="3" id="KW-0210">Decarboxylase</keyword>
<keyword evidence="5 6" id="KW-0456">Lyase</keyword>
<proteinExistence type="inferred from homology"/>
<dbReference type="InterPro" id="IPR015424">
    <property type="entry name" value="PyrdxlP-dep_Trfase"/>
</dbReference>
<dbReference type="InterPro" id="IPR015421">
    <property type="entry name" value="PyrdxlP-dep_Trfase_major"/>
</dbReference>
<dbReference type="Gene3D" id="3.90.1150.10">
    <property type="entry name" value="Aspartate Aminotransferase, domain 1"/>
    <property type="match status" value="1"/>
</dbReference>
<dbReference type="EMBL" id="JAQOUE010000001">
    <property type="protein sequence ID" value="MDT7042121.1"/>
    <property type="molecule type" value="Genomic_DNA"/>
</dbReference>